<organism evidence="1 2">
    <name type="scientific">Tribonema minus</name>
    <dbReference type="NCBI Taxonomy" id="303371"/>
    <lineage>
        <taxon>Eukaryota</taxon>
        <taxon>Sar</taxon>
        <taxon>Stramenopiles</taxon>
        <taxon>Ochrophyta</taxon>
        <taxon>PX clade</taxon>
        <taxon>Xanthophyceae</taxon>
        <taxon>Tribonematales</taxon>
        <taxon>Tribonemataceae</taxon>
        <taxon>Tribonema</taxon>
    </lineage>
</organism>
<sequence>MIQPAAAAAADEDDSFLSTYQDLKPYGWHHIIASVEALKAAKYKPHYEAMPAWFYCRPGIRKGIPTGELLAHYEEHHDFFADERGVVHFVEAHKRADRDVRAVQLQNLNIWNLKIFTRIIQMAAQGGAGPQAGEAHEPPAWVLHGLPDDAGWHMRQLERLTEMGIQVNVAEIRNNLAAAFADLRFTWHRPMATADDTHSMSALEYVWPETSLLWVYPALQAGVDYGTEDPDGVLSYAERCLRDYPLRKTEYRQKLTAAGMRRVSNLRNCRRLMTANRRYLGHWLQLEPVIMWLVHQPVWPLWLAVWFGPRYPGNPHHHPIWMADTPIATHYHNAVAAAFHNPANYYDAAMARVNFLYGTGVDLQAADEP</sequence>
<reference evidence="1" key="1">
    <citation type="submission" date="2021-02" db="EMBL/GenBank/DDBJ databases">
        <title>First Annotated Genome of the Yellow-green Alga Tribonema minus.</title>
        <authorList>
            <person name="Mahan K.M."/>
        </authorList>
    </citation>
    <scope>NUCLEOTIDE SEQUENCE</scope>
    <source>
        <strain evidence="1">UTEX B ZZ1240</strain>
    </source>
</reference>
<comment type="caution">
    <text evidence="1">The sequence shown here is derived from an EMBL/GenBank/DDBJ whole genome shotgun (WGS) entry which is preliminary data.</text>
</comment>
<evidence type="ECO:0000313" key="2">
    <source>
        <dbReference type="Proteomes" id="UP000664859"/>
    </source>
</evidence>
<accession>A0A836CCH5</accession>
<dbReference type="AlphaFoldDB" id="A0A836CCH5"/>
<proteinExistence type="predicted"/>
<gene>
    <name evidence="1" type="ORF">JKP88DRAFT_247108</name>
</gene>
<name>A0A836CCH5_9STRA</name>
<dbReference type="EMBL" id="JAFCMP010000423">
    <property type="protein sequence ID" value="KAG5180023.1"/>
    <property type="molecule type" value="Genomic_DNA"/>
</dbReference>
<evidence type="ECO:0000313" key="1">
    <source>
        <dbReference type="EMBL" id="KAG5180023.1"/>
    </source>
</evidence>
<dbReference type="Proteomes" id="UP000664859">
    <property type="component" value="Unassembled WGS sequence"/>
</dbReference>
<protein>
    <submittedName>
        <fullName evidence="1">Uncharacterized protein</fullName>
    </submittedName>
</protein>
<keyword evidence="2" id="KW-1185">Reference proteome</keyword>